<proteinExistence type="predicted"/>
<reference evidence="1" key="1">
    <citation type="journal article" date="2023" name="Int. J. Syst. Evol. Microbiol.">
        <title>&lt;i&gt;Holtiella tumoricola&lt;/i&gt; gen. nov. sp. nov., isolated from a human clinical sample.</title>
        <authorList>
            <person name="Allen-Vercoe E."/>
            <person name="Daigneault M.C."/>
            <person name="Vancuren S.J."/>
            <person name="Cochrane K."/>
            <person name="O'Neal L.L."/>
            <person name="Sankaranarayanan K."/>
            <person name="Lawson P.A."/>
        </authorList>
    </citation>
    <scope>NUCLEOTIDE SEQUENCE</scope>
    <source>
        <strain evidence="1">CC70A</strain>
    </source>
</reference>
<gene>
    <name evidence="1" type="ORF">PBV87_20255</name>
</gene>
<dbReference type="PANTHER" id="PTHR11122:SF13">
    <property type="entry name" value="GLUCOSE-6-PHOSPHATE 1-EPIMERASE"/>
    <property type="match status" value="1"/>
</dbReference>
<dbReference type="AlphaFoldDB" id="A0AA42DSQ3"/>
<dbReference type="EMBL" id="JAQIFT010000068">
    <property type="protein sequence ID" value="MDA3733809.1"/>
    <property type="molecule type" value="Genomic_DNA"/>
</dbReference>
<dbReference type="InterPro" id="IPR037481">
    <property type="entry name" value="LacX"/>
</dbReference>
<dbReference type="Proteomes" id="UP001169242">
    <property type="component" value="Unassembled WGS sequence"/>
</dbReference>
<name>A0AA42DSQ3_9FIRM</name>
<dbReference type="GO" id="GO:0005975">
    <property type="term" value="P:carbohydrate metabolic process"/>
    <property type="evidence" value="ECO:0007669"/>
    <property type="project" value="InterPro"/>
</dbReference>
<dbReference type="InterPro" id="IPR008183">
    <property type="entry name" value="Aldose_1/G6P_1-epimerase"/>
</dbReference>
<accession>A0AA42DSQ3</accession>
<evidence type="ECO:0000313" key="1">
    <source>
        <dbReference type="EMBL" id="MDA3733809.1"/>
    </source>
</evidence>
<dbReference type="RefSeq" id="WP_271013517.1">
    <property type="nucleotide sequence ID" value="NZ_JAQIFT010000068.1"/>
</dbReference>
<evidence type="ECO:0000313" key="2">
    <source>
        <dbReference type="Proteomes" id="UP001169242"/>
    </source>
</evidence>
<comment type="caution">
    <text evidence="1">The sequence shown here is derived from an EMBL/GenBank/DDBJ whole genome shotgun (WGS) entry which is preliminary data.</text>
</comment>
<dbReference type="PANTHER" id="PTHR11122">
    <property type="entry name" value="APOSPORY-ASSOCIATED PROTEIN C-RELATED"/>
    <property type="match status" value="1"/>
</dbReference>
<dbReference type="CDD" id="cd09024">
    <property type="entry name" value="Aldose_epim_lacX"/>
    <property type="match status" value="1"/>
</dbReference>
<dbReference type="GO" id="GO:0016853">
    <property type="term" value="F:isomerase activity"/>
    <property type="evidence" value="ECO:0007669"/>
    <property type="project" value="InterPro"/>
</dbReference>
<protein>
    <submittedName>
        <fullName evidence="1">Aldose 1-epimerase family protein</fullName>
    </submittedName>
</protein>
<dbReference type="InterPro" id="IPR014718">
    <property type="entry name" value="GH-type_carb-bd"/>
</dbReference>
<keyword evidence="2" id="KW-1185">Reference proteome</keyword>
<dbReference type="GO" id="GO:0030246">
    <property type="term" value="F:carbohydrate binding"/>
    <property type="evidence" value="ECO:0007669"/>
    <property type="project" value="InterPro"/>
</dbReference>
<dbReference type="InterPro" id="IPR011013">
    <property type="entry name" value="Gal_mutarotase_sf_dom"/>
</dbReference>
<dbReference type="Pfam" id="PF01263">
    <property type="entry name" value="Aldose_epim"/>
    <property type="match status" value="1"/>
</dbReference>
<dbReference type="SUPFAM" id="SSF74650">
    <property type="entry name" value="Galactose mutarotase-like"/>
    <property type="match status" value="1"/>
</dbReference>
<dbReference type="Gene3D" id="2.70.98.10">
    <property type="match status" value="1"/>
</dbReference>
<organism evidence="1 2">
    <name type="scientific">Holtiella tumoricola</name>
    <dbReference type="NCBI Taxonomy" id="3018743"/>
    <lineage>
        <taxon>Bacteria</taxon>
        <taxon>Bacillati</taxon>
        <taxon>Bacillota</taxon>
        <taxon>Clostridia</taxon>
        <taxon>Lachnospirales</taxon>
        <taxon>Cellulosilyticaceae</taxon>
        <taxon>Holtiella</taxon>
    </lineage>
</organism>
<sequence>MNFRIQNDYLTAIIKDAGAELTELIDQDHVQYIWTADPTYWGRHTPILFPLVGKVTNNKYTVEGNEFTVGQHGFARDLVFDVDHQTTSAITFVLRSDEKTKTLFPFNFTLKVTYTLEYKTLSIGYEVINEDTKEMFFKIGAHPGFRCPLFEDETMEDYTITFDKEEEVTFMPLTPEGYFKRDVQKCVTTPLELSTELFAKDALVYGDYTSKYVTLASKKHNKQIEVGFDGFPFLGIWSPLSPSPFVCIEPWYGHADFEDETSELSTKSDLNHLMPHKTFTCTHTITIK</sequence>